<reference evidence="1 2" key="1">
    <citation type="journal article" date="2022" name="Hortic Res">
        <title>A haplotype resolved chromosomal level avocado genome allows analysis of novel avocado genes.</title>
        <authorList>
            <person name="Nath O."/>
            <person name="Fletcher S.J."/>
            <person name="Hayward A."/>
            <person name="Shaw L.M."/>
            <person name="Masouleh A.K."/>
            <person name="Furtado A."/>
            <person name="Henry R.J."/>
            <person name="Mitter N."/>
        </authorList>
    </citation>
    <scope>NUCLEOTIDE SEQUENCE [LARGE SCALE GENOMIC DNA]</scope>
    <source>
        <strain evidence="2">cv. Hass</strain>
    </source>
</reference>
<name>A0ACC2MPH3_PERAE</name>
<organism evidence="1 2">
    <name type="scientific">Persea americana</name>
    <name type="common">Avocado</name>
    <dbReference type="NCBI Taxonomy" id="3435"/>
    <lineage>
        <taxon>Eukaryota</taxon>
        <taxon>Viridiplantae</taxon>
        <taxon>Streptophyta</taxon>
        <taxon>Embryophyta</taxon>
        <taxon>Tracheophyta</taxon>
        <taxon>Spermatophyta</taxon>
        <taxon>Magnoliopsida</taxon>
        <taxon>Magnoliidae</taxon>
        <taxon>Laurales</taxon>
        <taxon>Lauraceae</taxon>
        <taxon>Persea</taxon>
    </lineage>
</organism>
<gene>
    <name evidence="1" type="ORF">MRB53_000566</name>
</gene>
<sequence>MTLFMVQGRKGDARGPRPKGVRTSGHRPSAKQRFFILILISPILALLLILTLELYVIAISAWPVIHAVEGFISRRATIQKLKKKHTWANEVTKKILHSIKQWQDFSEINSGMDPYRYQVEWARGNQLGKELQGDETPAALLQEKEIPSAFETNFIQKSKQIASTASHPSDPTSSSLPPTSFMSSSTNGASLDRTREPPKRGNIQAYHEAIFQAYVTFIVF</sequence>
<evidence type="ECO:0000313" key="1">
    <source>
        <dbReference type="EMBL" id="KAJ8647543.1"/>
    </source>
</evidence>
<keyword evidence="2" id="KW-1185">Reference proteome</keyword>
<dbReference type="Proteomes" id="UP001234297">
    <property type="component" value="Chromosome 1"/>
</dbReference>
<proteinExistence type="predicted"/>
<evidence type="ECO:0000313" key="2">
    <source>
        <dbReference type="Proteomes" id="UP001234297"/>
    </source>
</evidence>
<protein>
    <submittedName>
        <fullName evidence="1">Uncharacterized protein</fullName>
    </submittedName>
</protein>
<dbReference type="EMBL" id="CM056809">
    <property type="protein sequence ID" value="KAJ8647543.1"/>
    <property type="molecule type" value="Genomic_DNA"/>
</dbReference>
<accession>A0ACC2MPH3</accession>
<comment type="caution">
    <text evidence="1">The sequence shown here is derived from an EMBL/GenBank/DDBJ whole genome shotgun (WGS) entry which is preliminary data.</text>
</comment>